<evidence type="ECO:0000256" key="4">
    <source>
        <dbReference type="PROSITE-ProRule" id="PRU01024"/>
    </source>
</evidence>
<keyword evidence="3 4" id="KW-0949">S-adenosyl-L-methionine</keyword>
<evidence type="ECO:0000313" key="7">
    <source>
        <dbReference type="Proteomes" id="UP000031465"/>
    </source>
</evidence>
<dbReference type="EMBL" id="JSAN01000150">
    <property type="protein sequence ID" value="KIC70709.1"/>
    <property type="molecule type" value="Genomic_DNA"/>
</dbReference>
<dbReference type="PATRIC" id="fig|362787.3.peg.2076"/>
<evidence type="ECO:0000256" key="1">
    <source>
        <dbReference type="ARBA" id="ARBA00022603"/>
    </source>
</evidence>
<dbReference type="PANTHER" id="PTHR47548:SF1">
    <property type="entry name" value="S-ADENOSYL-L-METHIONINE-DEPENDENT METHYLTRANSFERASES SUPERFAMILY PROTEIN"/>
    <property type="match status" value="1"/>
</dbReference>
<feature type="binding site" evidence="4">
    <location>
        <position position="234"/>
    </location>
    <ligand>
        <name>S-adenosyl-L-methionine</name>
        <dbReference type="ChEBI" id="CHEBI:59789"/>
    </ligand>
</feature>
<dbReference type="GO" id="GO:0008173">
    <property type="term" value="F:RNA methyltransferase activity"/>
    <property type="evidence" value="ECO:0007669"/>
    <property type="project" value="InterPro"/>
</dbReference>
<dbReference type="InterPro" id="IPR030390">
    <property type="entry name" value="MeTrfase_TrmA_AS"/>
</dbReference>
<evidence type="ECO:0000256" key="2">
    <source>
        <dbReference type="ARBA" id="ARBA00022679"/>
    </source>
</evidence>
<dbReference type="AlphaFoldDB" id="A0A0C1GYP4"/>
<dbReference type="Pfam" id="PF05958">
    <property type="entry name" value="tRNA_U5-meth_tr"/>
    <property type="match status" value="1"/>
</dbReference>
<comment type="caution">
    <text evidence="6">The sequence shown here is derived from an EMBL/GenBank/DDBJ whole genome shotgun (WGS) entry which is preliminary data.</text>
</comment>
<sequence length="398" mass="45967">MFLIISITIYFKEKFMLFPISKQALSCPHFDLCAGCSHQLFVEPPIWREVIENFKETLNPILHQGTLTGWRCRAKLAVRGTKQNPIIGLFKKGSHEALTIPFCLVHHPRINQAVTMIQNWMEKHQLNPYQEHSQAGDLRYLQFVVERASGKVQVAFVLNFKDFSSPESQIWRKLLLKLAQETTNAFWHSIWVNFNPHATNTIFTDKWEKVWGEPYLWESFDGVKICFQPSNFAQANLDLFEKLLEKVKSWVRERAKIVEFFAGVGTIGLSIAAKCTWIKCEEINPHSKECFYYAKQQLSSEISQKIMFYTGSADENLNLLQGADTVIVDPPRKGLSRKFIEGLTQSSVDQLIYVSCGWDSFKKNKETLISQGWNLKKLEGYSLFPGSEHIELLTLFER</sequence>
<evidence type="ECO:0000313" key="6">
    <source>
        <dbReference type="EMBL" id="KIC70709.1"/>
    </source>
</evidence>
<feature type="active site" description="Nucleophile" evidence="4">
    <location>
        <position position="356"/>
    </location>
</feature>
<feature type="binding site" evidence="4">
    <location>
        <position position="261"/>
    </location>
    <ligand>
        <name>S-adenosyl-L-methionine</name>
        <dbReference type="ChEBI" id="CHEBI:59789"/>
    </ligand>
</feature>
<name>A0A0C1GYP4_9BACT</name>
<gene>
    <name evidence="6" type="ORF">DB44_GE00070</name>
</gene>
<feature type="binding site" evidence="4">
    <location>
        <position position="329"/>
    </location>
    <ligand>
        <name>S-adenosyl-L-methionine</name>
        <dbReference type="ChEBI" id="CHEBI:59789"/>
    </ligand>
</feature>
<comment type="similarity">
    <text evidence="4">Belongs to the class I-like SAM-binding methyltransferase superfamily. RNA M5U methyltransferase family.</text>
</comment>
<dbReference type="InterPro" id="IPR010280">
    <property type="entry name" value="U5_MeTrfase_fam"/>
</dbReference>
<dbReference type="PROSITE" id="PS51687">
    <property type="entry name" value="SAM_MT_RNA_M5U"/>
    <property type="match status" value="1"/>
</dbReference>
<keyword evidence="1 4" id="KW-0489">Methyltransferase</keyword>
<dbReference type="Gene3D" id="3.40.50.150">
    <property type="entry name" value="Vaccinia Virus protein VP39"/>
    <property type="match status" value="1"/>
</dbReference>
<dbReference type="InterPro" id="IPR053304">
    <property type="entry name" value="RNA_M5U_MTase"/>
</dbReference>
<dbReference type="InterPro" id="IPR029063">
    <property type="entry name" value="SAM-dependent_MTases_sf"/>
</dbReference>
<feature type="active site" evidence="5">
    <location>
        <position position="356"/>
    </location>
</feature>
<reference evidence="6 7" key="1">
    <citation type="journal article" date="2014" name="Mol. Biol. Evol.">
        <title>Massive expansion of Ubiquitination-related gene families within the Chlamydiae.</title>
        <authorList>
            <person name="Domman D."/>
            <person name="Collingro A."/>
            <person name="Lagkouvardos I."/>
            <person name="Gehre L."/>
            <person name="Weinmaier T."/>
            <person name="Rattei T."/>
            <person name="Subtil A."/>
            <person name="Horn M."/>
        </authorList>
    </citation>
    <scope>NUCLEOTIDE SEQUENCE [LARGE SCALE GENOMIC DNA]</scope>
    <source>
        <strain evidence="6 7">EI2</strain>
    </source>
</reference>
<dbReference type="Proteomes" id="UP000031465">
    <property type="component" value="Unassembled WGS sequence"/>
</dbReference>
<dbReference type="GO" id="GO:0006396">
    <property type="term" value="P:RNA processing"/>
    <property type="evidence" value="ECO:0007669"/>
    <property type="project" value="InterPro"/>
</dbReference>
<accession>A0A0C1GYP4</accession>
<evidence type="ECO:0000256" key="5">
    <source>
        <dbReference type="PROSITE-ProRule" id="PRU10015"/>
    </source>
</evidence>
<dbReference type="Gene3D" id="2.40.50.1070">
    <property type="match status" value="1"/>
</dbReference>
<organism evidence="6 7">
    <name type="scientific">Candidatus Protochlamydia amoebophila</name>
    <dbReference type="NCBI Taxonomy" id="362787"/>
    <lineage>
        <taxon>Bacteria</taxon>
        <taxon>Pseudomonadati</taxon>
        <taxon>Chlamydiota</taxon>
        <taxon>Chlamydiia</taxon>
        <taxon>Parachlamydiales</taxon>
        <taxon>Parachlamydiaceae</taxon>
        <taxon>Candidatus Protochlamydia</taxon>
    </lineage>
</organism>
<dbReference type="PROSITE" id="PS01230">
    <property type="entry name" value="TRMA_1"/>
    <property type="match status" value="1"/>
</dbReference>
<proteinExistence type="inferred from homology"/>
<dbReference type="SUPFAM" id="SSF53335">
    <property type="entry name" value="S-adenosyl-L-methionine-dependent methyltransferases"/>
    <property type="match status" value="1"/>
</dbReference>
<keyword evidence="2 4" id="KW-0808">Transferase</keyword>
<evidence type="ECO:0000256" key="3">
    <source>
        <dbReference type="ARBA" id="ARBA00022691"/>
    </source>
</evidence>
<feature type="binding site" evidence="4">
    <location>
        <position position="282"/>
    </location>
    <ligand>
        <name>S-adenosyl-L-methionine</name>
        <dbReference type="ChEBI" id="CHEBI:59789"/>
    </ligand>
</feature>
<dbReference type="EC" id="2.1.1.-" evidence="6"/>
<protein>
    <submittedName>
        <fullName evidence="6">Putative RNA methyltransferase pc1998</fullName>
        <ecNumber evidence="6">2.1.1.-</ecNumber>
    </submittedName>
</protein>
<dbReference type="GO" id="GO:0032259">
    <property type="term" value="P:methylation"/>
    <property type="evidence" value="ECO:0007669"/>
    <property type="project" value="UniProtKB-KW"/>
</dbReference>
<dbReference type="PANTHER" id="PTHR47548">
    <property type="entry name" value="BNAA06G32370D PROTEIN"/>
    <property type="match status" value="1"/>
</dbReference>